<organism evidence="1 2">
    <name type="scientific">Flavobacterium magnum</name>
    <dbReference type="NCBI Taxonomy" id="2162713"/>
    <lineage>
        <taxon>Bacteria</taxon>
        <taxon>Pseudomonadati</taxon>
        <taxon>Bacteroidota</taxon>
        <taxon>Flavobacteriia</taxon>
        <taxon>Flavobacteriales</taxon>
        <taxon>Flavobacteriaceae</taxon>
        <taxon>Flavobacterium</taxon>
    </lineage>
</organism>
<evidence type="ECO:0000313" key="1">
    <source>
        <dbReference type="EMBL" id="AWA31423.1"/>
    </source>
</evidence>
<dbReference type="InterPro" id="IPR043148">
    <property type="entry name" value="TagF_C"/>
</dbReference>
<reference evidence="1 2" key="1">
    <citation type="submission" date="2018-04" db="EMBL/GenBank/DDBJ databases">
        <title>Genome sequencing of Flavobacterium sp. HYN0048.</title>
        <authorList>
            <person name="Yi H."/>
            <person name="Baek C."/>
        </authorList>
    </citation>
    <scope>NUCLEOTIDE SEQUENCE [LARGE SCALE GENOMIC DNA]</scope>
    <source>
        <strain evidence="1 2">HYN0048</strain>
    </source>
</reference>
<evidence type="ECO:0000313" key="2">
    <source>
        <dbReference type="Proteomes" id="UP000244193"/>
    </source>
</evidence>
<dbReference type="AlphaFoldDB" id="A0A2S0RI67"/>
<dbReference type="KEGG" id="fmg:HYN48_06665"/>
<dbReference type="OrthoDB" id="913551at2"/>
<dbReference type="Gene3D" id="3.40.50.12580">
    <property type="match status" value="1"/>
</dbReference>
<dbReference type="Proteomes" id="UP000244193">
    <property type="component" value="Chromosome"/>
</dbReference>
<dbReference type="EMBL" id="CP028811">
    <property type="protein sequence ID" value="AWA31423.1"/>
    <property type="molecule type" value="Genomic_DNA"/>
</dbReference>
<sequence length="476" mass="54731">MKTLGVVITDGVGFRNFVLTDFIPEASKVFDEVVLFSCLPHQVYDQYALPCSIVELEVFQESTATWFFRKAKEIAHLQLNRKGNFGIQDNFNTNRNAAMTLRGLATRFIFGLTRVCHSERWISMYQKLQQRSLRNHRVTKDYERLLESHAVDLLFFTHQRPSFIAPMIYAAEKGGIRTAAFIFSWDNLASKGRMAGNFDFYLVWSDLMKRDLLAFYRRITESQATVVGTPQFEPYIMERYGHTEAAFRRRFHIDNANPIILFTCNDSSSKNDPIYLDLLAHFISKGQLSRQVNLIVRTSPAEDPVRFKDIAEKYPFIIWNHPDWEIKRAAHQEAWSQRVPSQNDVNDLKSLLRFSDININVLSTITIDAFLFDKPVINPVFGNPENGLFDDQKFFSYWHLEALVKSQSTEIVKNETEYLDSLNALLQGNDARRTQRAAFVGLQIGKPLEGTSKRIAENLAGLSNASFRKSKNATHA</sequence>
<keyword evidence="2" id="KW-1185">Reference proteome</keyword>
<proteinExistence type="predicted"/>
<evidence type="ECO:0008006" key="3">
    <source>
        <dbReference type="Google" id="ProtNLM"/>
    </source>
</evidence>
<dbReference type="SUPFAM" id="SSF53756">
    <property type="entry name" value="UDP-Glycosyltransferase/glycogen phosphorylase"/>
    <property type="match status" value="1"/>
</dbReference>
<protein>
    <recommendedName>
        <fullName evidence="3">UDP-glycosyltransferase</fullName>
    </recommendedName>
</protein>
<dbReference type="RefSeq" id="WP_108373444.1">
    <property type="nucleotide sequence ID" value="NZ_CP028811.1"/>
</dbReference>
<accession>A0A2S0RI67</accession>
<gene>
    <name evidence="1" type="ORF">HYN48_06665</name>
</gene>
<name>A0A2S0RI67_9FLAO</name>